<comment type="similarity">
    <text evidence="2">Belongs to the drug/metabolite transporter (DMT) superfamily. Plant drug/metabolite exporter (P-DME) (TC 2.A.7.4) family.</text>
</comment>
<evidence type="ECO:0000313" key="8">
    <source>
        <dbReference type="EMBL" id="KAA3453223.1"/>
    </source>
</evidence>
<keyword evidence="3 6" id="KW-0812">Transmembrane</keyword>
<keyword evidence="9" id="KW-1185">Reference proteome</keyword>
<gene>
    <name evidence="8" type="ORF">EPI10_009283</name>
</gene>
<evidence type="ECO:0000256" key="2">
    <source>
        <dbReference type="ARBA" id="ARBA00007635"/>
    </source>
</evidence>
<name>A0A5B6U7H5_9ROSI</name>
<dbReference type="EMBL" id="SMMG02000013">
    <property type="protein sequence ID" value="KAA3453223.1"/>
    <property type="molecule type" value="Genomic_DNA"/>
</dbReference>
<keyword evidence="4 6" id="KW-1133">Transmembrane helix</keyword>
<dbReference type="InterPro" id="IPR000620">
    <property type="entry name" value="EamA_dom"/>
</dbReference>
<feature type="transmembrane region" description="Helical" evidence="6">
    <location>
        <begin position="242"/>
        <end position="261"/>
    </location>
</feature>
<reference evidence="9" key="1">
    <citation type="journal article" date="2019" name="Plant Biotechnol. J.">
        <title>Genome sequencing of the Australian wild diploid species Gossypium australe highlights disease resistance and delayed gland morphogenesis.</title>
        <authorList>
            <person name="Cai Y."/>
            <person name="Cai X."/>
            <person name="Wang Q."/>
            <person name="Wang P."/>
            <person name="Zhang Y."/>
            <person name="Cai C."/>
            <person name="Xu Y."/>
            <person name="Wang K."/>
            <person name="Zhou Z."/>
            <person name="Wang C."/>
            <person name="Geng S."/>
            <person name="Li B."/>
            <person name="Dong Q."/>
            <person name="Hou Y."/>
            <person name="Wang H."/>
            <person name="Ai P."/>
            <person name="Liu Z."/>
            <person name="Yi F."/>
            <person name="Sun M."/>
            <person name="An G."/>
            <person name="Cheng J."/>
            <person name="Zhang Y."/>
            <person name="Shi Q."/>
            <person name="Xie Y."/>
            <person name="Shi X."/>
            <person name="Chang Y."/>
            <person name="Huang F."/>
            <person name="Chen Y."/>
            <person name="Hong S."/>
            <person name="Mi L."/>
            <person name="Sun Q."/>
            <person name="Zhang L."/>
            <person name="Zhou B."/>
            <person name="Peng R."/>
            <person name="Zhang X."/>
            <person name="Liu F."/>
        </authorList>
    </citation>
    <scope>NUCLEOTIDE SEQUENCE [LARGE SCALE GENOMIC DNA]</scope>
    <source>
        <strain evidence="9">cv. PA1801</strain>
    </source>
</reference>
<comment type="caution">
    <text evidence="8">The sequence shown here is derived from an EMBL/GenBank/DDBJ whole genome shotgun (WGS) entry which is preliminary data.</text>
</comment>
<feature type="transmembrane region" description="Helical" evidence="6">
    <location>
        <begin position="38"/>
        <end position="59"/>
    </location>
</feature>
<feature type="transmembrane region" description="Helical" evidence="6">
    <location>
        <begin position="133"/>
        <end position="151"/>
    </location>
</feature>
<evidence type="ECO:0000256" key="6">
    <source>
        <dbReference type="SAM" id="Phobius"/>
    </source>
</evidence>
<feature type="transmembrane region" description="Helical" evidence="6">
    <location>
        <begin position="7"/>
        <end position="26"/>
    </location>
</feature>
<dbReference type="SUPFAM" id="SSF103481">
    <property type="entry name" value="Multidrug resistance efflux transporter EmrE"/>
    <property type="match status" value="2"/>
</dbReference>
<dbReference type="AlphaFoldDB" id="A0A5B6U7H5"/>
<feature type="domain" description="EamA" evidence="7">
    <location>
        <begin position="18"/>
        <end position="149"/>
    </location>
</feature>
<feature type="transmembrane region" description="Helical" evidence="6">
    <location>
        <begin position="99"/>
        <end position="121"/>
    </location>
</feature>
<evidence type="ECO:0000313" key="9">
    <source>
        <dbReference type="Proteomes" id="UP000325315"/>
    </source>
</evidence>
<dbReference type="GO" id="GO:0016020">
    <property type="term" value="C:membrane"/>
    <property type="evidence" value="ECO:0007669"/>
    <property type="project" value="UniProtKB-SubCell"/>
</dbReference>
<dbReference type="Pfam" id="PF00892">
    <property type="entry name" value="EamA"/>
    <property type="match status" value="2"/>
</dbReference>
<protein>
    <submittedName>
        <fullName evidence="8">Auxin-induced protein 5NG4</fullName>
    </submittedName>
</protein>
<dbReference type="OrthoDB" id="1728340at2759"/>
<evidence type="ECO:0000256" key="3">
    <source>
        <dbReference type="ARBA" id="ARBA00022692"/>
    </source>
</evidence>
<feature type="transmembrane region" description="Helical" evidence="6">
    <location>
        <begin position="176"/>
        <end position="196"/>
    </location>
</feature>
<evidence type="ECO:0000259" key="7">
    <source>
        <dbReference type="Pfam" id="PF00892"/>
    </source>
</evidence>
<feature type="domain" description="EamA" evidence="7">
    <location>
        <begin position="179"/>
        <end position="315"/>
    </location>
</feature>
<keyword evidence="5 6" id="KW-0472">Membrane</keyword>
<dbReference type="PANTHER" id="PTHR31218">
    <property type="entry name" value="WAT1-RELATED PROTEIN"/>
    <property type="match status" value="1"/>
</dbReference>
<feature type="transmembrane region" description="Helical" evidence="6">
    <location>
        <begin position="273"/>
        <end position="292"/>
    </location>
</feature>
<sequence length="469" mass="51049">MGKEMIGLPIVGMVMAEVAQVGLMIMGKAAMSHGMPNFVFVFYSNALASLILLPASFLFHRSHRPPLTFSILCWFFLLGLLGCFAQISGYAGIYYSSPTLATAMLNLIPGLTFILAVAFRMETLNLRSSTSQAKSLGTIVSIAGAFIVTFYKGPSLLMAPSHSSSPHLLLGQQSNWVIGGFLLAVDCVFASAWLIVQASVLKKFPAELFVVFYYCFFVTLQSGIICLIMGGDLSAWSFKPDVRLVAVIYSAVFGSAFQLGVSTWCMHRTGPVFVSMFKPLGIVVSVVIGVIFLGDTFFLGSLVGATVIVTGFYSVMWGKAKEGKLDMQTQGMMSESSSQKVALLSNNNGEPYLILNVSIRGIVKLQAAIVSSSGFDFFADRAHSGKLHFKITWPTIFLRRTMFVSQAWPLDIGWPISQAAFFFYHMIMLSSAKSWQLPGYSLPTVVTNLFVASSLQGGKRLAMKCALFS</sequence>
<feature type="transmembrane region" description="Helical" evidence="6">
    <location>
        <begin position="71"/>
        <end position="93"/>
    </location>
</feature>
<feature type="transmembrane region" description="Helical" evidence="6">
    <location>
        <begin position="298"/>
        <end position="318"/>
    </location>
</feature>
<comment type="subcellular location">
    <subcellularLocation>
        <location evidence="1">Membrane</location>
        <topology evidence="1">Multi-pass membrane protein</topology>
    </subcellularLocation>
</comment>
<dbReference type="GO" id="GO:0022857">
    <property type="term" value="F:transmembrane transporter activity"/>
    <property type="evidence" value="ECO:0007669"/>
    <property type="project" value="InterPro"/>
</dbReference>
<organism evidence="8 9">
    <name type="scientific">Gossypium australe</name>
    <dbReference type="NCBI Taxonomy" id="47621"/>
    <lineage>
        <taxon>Eukaryota</taxon>
        <taxon>Viridiplantae</taxon>
        <taxon>Streptophyta</taxon>
        <taxon>Embryophyta</taxon>
        <taxon>Tracheophyta</taxon>
        <taxon>Spermatophyta</taxon>
        <taxon>Magnoliopsida</taxon>
        <taxon>eudicotyledons</taxon>
        <taxon>Gunneridae</taxon>
        <taxon>Pentapetalae</taxon>
        <taxon>rosids</taxon>
        <taxon>malvids</taxon>
        <taxon>Malvales</taxon>
        <taxon>Malvaceae</taxon>
        <taxon>Malvoideae</taxon>
        <taxon>Gossypium</taxon>
    </lineage>
</organism>
<evidence type="ECO:0000256" key="1">
    <source>
        <dbReference type="ARBA" id="ARBA00004141"/>
    </source>
</evidence>
<evidence type="ECO:0000256" key="4">
    <source>
        <dbReference type="ARBA" id="ARBA00022989"/>
    </source>
</evidence>
<dbReference type="InterPro" id="IPR037185">
    <property type="entry name" value="EmrE-like"/>
</dbReference>
<dbReference type="Proteomes" id="UP000325315">
    <property type="component" value="Unassembled WGS sequence"/>
</dbReference>
<proteinExistence type="inferred from homology"/>
<evidence type="ECO:0000256" key="5">
    <source>
        <dbReference type="ARBA" id="ARBA00023136"/>
    </source>
</evidence>
<accession>A0A5B6U7H5</accession>
<dbReference type="InterPro" id="IPR030184">
    <property type="entry name" value="WAT1-related"/>
</dbReference>
<feature type="transmembrane region" description="Helical" evidence="6">
    <location>
        <begin position="208"/>
        <end position="230"/>
    </location>
</feature>